<evidence type="ECO:0000256" key="2">
    <source>
        <dbReference type="ARBA" id="ARBA00006462"/>
    </source>
</evidence>
<comment type="caution">
    <text evidence="9">The sequence shown here is derived from an EMBL/GenBank/DDBJ whole genome shotgun (WGS) entry which is preliminary data.</text>
</comment>
<dbReference type="PANTHER" id="PTHR23033">
    <property type="entry name" value="BETA1,3-GALACTOSYLTRANSFERASE"/>
    <property type="match status" value="1"/>
</dbReference>
<feature type="chain" id="PRO_5041931257" evidence="8">
    <location>
        <begin position="22"/>
        <end position="553"/>
    </location>
</feature>
<keyword evidence="4" id="KW-0735">Signal-anchor</keyword>
<feature type="compositionally biased region" description="Low complexity" evidence="7">
    <location>
        <begin position="153"/>
        <end position="183"/>
    </location>
</feature>
<dbReference type="GO" id="GO:0016020">
    <property type="term" value="C:membrane"/>
    <property type="evidence" value="ECO:0007669"/>
    <property type="project" value="UniProtKB-SubCell"/>
</dbReference>
<evidence type="ECO:0000313" key="9">
    <source>
        <dbReference type="EMBL" id="GFR44288.1"/>
    </source>
</evidence>
<feature type="region of interest" description="Disordered" evidence="7">
    <location>
        <begin position="108"/>
        <end position="132"/>
    </location>
</feature>
<keyword evidence="10" id="KW-1185">Reference proteome</keyword>
<evidence type="ECO:0000256" key="5">
    <source>
        <dbReference type="ARBA" id="ARBA00022989"/>
    </source>
</evidence>
<protein>
    <submittedName>
        <fullName evidence="9">Uncharacterized protein</fullName>
    </submittedName>
</protein>
<dbReference type="PANTHER" id="PTHR23033:SF50">
    <property type="entry name" value="HEXOSYLTRANSFERASE"/>
    <property type="match status" value="1"/>
</dbReference>
<dbReference type="Proteomes" id="UP001054857">
    <property type="component" value="Unassembled WGS sequence"/>
</dbReference>
<organism evidence="9 10">
    <name type="scientific">Astrephomene gubernaculifera</name>
    <dbReference type="NCBI Taxonomy" id="47775"/>
    <lineage>
        <taxon>Eukaryota</taxon>
        <taxon>Viridiplantae</taxon>
        <taxon>Chlorophyta</taxon>
        <taxon>core chlorophytes</taxon>
        <taxon>Chlorophyceae</taxon>
        <taxon>CS clade</taxon>
        <taxon>Chlamydomonadales</taxon>
        <taxon>Astrephomenaceae</taxon>
        <taxon>Astrephomene</taxon>
    </lineage>
</organism>
<evidence type="ECO:0000256" key="6">
    <source>
        <dbReference type="ARBA" id="ARBA00023136"/>
    </source>
</evidence>
<dbReference type="EMBL" id="BMAR01000007">
    <property type="protein sequence ID" value="GFR44288.1"/>
    <property type="molecule type" value="Genomic_DNA"/>
</dbReference>
<name>A0AAD3DPE5_9CHLO</name>
<dbReference type="AlphaFoldDB" id="A0AAD3DPE5"/>
<accession>A0AAD3DPE5</accession>
<evidence type="ECO:0000256" key="3">
    <source>
        <dbReference type="ARBA" id="ARBA00022692"/>
    </source>
</evidence>
<feature type="compositionally biased region" description="Pro residues" evidence="7">
    <location>
        <begin position="217"/>
        <end position="228"/>
    </location>
</feature>
<evidence type="ECO:0000256" key="4">
    <source>
        <dbReference type="ARBA" id="ARBA00022968"/>
    </source>
</evidence>
<feature type="region of interest" description="Disordered" evidence="7">
    <location>
        <begin position="153"/>
        <end position="229"/>
    </location>
</feature>
<gene>
    <name evidence="9" type="ORF">Agub_g5497</name>
</gene>
<evidence type="ECO:0000256" key="1">
    <source>
        <dbReference type="ARBA" id="ARBA00004606"/>
    </source>
</evidence>
<keyword evidence="5" id="KW-1133">Transmembrane helix</keyword>
<sequence length="553" mass="57204">MRIFLLLSLIVSLLAVKETTGEQLQVSVGSSNGLPTLSKADLVIVYSTTSSRLPLVHASRPARRGIRTIIALESASEAARLNKLYNASYGKEHSEIYISWPDAGTGDDANIPTHATRSSSNSKSPPSSLHPLHRLGHRWAIAPLLAHQLLTAQATSTTSDPSSPSSSSPSSSSTSSTPSSSSSIDPTMPEIDSSDYANTTTSSTTTTTATTTSETANPPPPPVPPPPYRWMLVARDDTLWLPHHVVQLLSPYDSAAAAAVSDHLIDFNGAVLLAPSPAAAVCLPCGMNLTALMGRRRPPRMPLSSCPVCRPAAGCEFRFDLCDGLAGGPLCASKRFLGSGDRCAPSWVAGGGGVAMSEMLLRYLDQAAWTSCVTDALSSISGERSLGRCLWRSGFGFTHPAAGLAGEQHCNPFSSRHMLFGNPLMRQEIFGAQADKLLTPAYAASEAAAAAKATTTAAAQTGSAGGAAAVAAAAESSVAAAAVAAASTRIRPPATAAAEPCDAECLEWLSRRAVSVHLDVPYTEASGGGGGDKDVITAAAVMEQAAQRVAGMD</sequence>
<proteinExistence type="inferred from homology"/>
<keyword evidence="3" id="KW-0812">Transmembrane</keyword>
<dbReference type="InterPro" id="IPR026050">
    <property type="entry name" value="C1GALT1/C1GALT1_chp1"/>
</dbReference>
<comment type="subcellular location">
    <subcellularLocation>
        <location evidence="1">Membrane</location>
        <topology evidence="1">Single-pass type II membrane protein</topology>
    </subcellularLocation>
</comment>
<comment type="similarity">
    <text evidence="2">Belongs to the glycosyltransferase 31 family. Beta3-Gal-T subfamily.</text>
</comment>
<feature type="compositionally biased region" description="Low complexity" evidence="7">
    <location>
        <begin position="197"/>
        <end position="216"/>
    </location>
</feature>
<feature type="signal peptide" evidence="8">
    <location>
        <begin position="1"/>
        <end position="21"/>
    </location>
</feature>
<keyword evidence="8" id="KW-0732">Signal</keyword>
<reference evidence="9 10" key="1">
    <citation type="journal article" date="2021" name="Sci. Rep.">
        <title>Genome sequencing of the multicellular alga Astrephomene provides insights into convergent evolution of germ-soma differentiation.</title>
        <authorList>
            <person name="Yamashita S."/>
            <person name="Yamamoto K."/>
            <person name="Matsuzaki R."/>
            <person name="Suzuki S."/>
            <person name="Yamaguchi H."/>
            <person name="Hirooka S."/>
            <person name="Minakuchi Y."/>
            <person name="Miyagishima S."/>
            <person name="Kawachi M."/>
            <person name="Toyoda A."/>
            <person name="Nozaki H."/>
        </authorList>
    </citation>
    <scope>NUCLEOTIDE SEQUENCE [LARGE SCALE GENOMIC DNA]</scope>
    <source>
        <strain evidence="9 10">NIES-4017</strain>
    </source>
</reference>
<evidence type="ECO:0000313" key="10">
    <source>
        <dbReference type="Proteomes" id="UP001054857"/>
    </source>
</evidence>
<feature type="compositionally biased region" description="Low complexity" evidence="7">
    <location>
        <begin position="117"/>
        <end position="130"/>
    </location>
</feature>
<evidence type="ECO:0000256" key="7">
    <source>
        <dbReference type="SAM" id="MobiDB-lite"/>
    </source>
</evidence>
<keyword evidence="6" id="KW-0472">Membrane</keyword>
<evidence type="ECO:0000256" key="8">
    <source>
        <dbReference type="SAM" id="SignalP"/>
    </source>
</evidence>